<dbReference type="AlphaFoldDB" id="G7DSV8"/>
<dbReference type="HOGENOM" id="CLU_029375_2_0_1"/>
<organism evidence="3 4">
    <name type="scientific">Mixia osmundae (strain CBS 9802 / IAM 14324 / JCM 22182 / KY 12970)</name>
    <dbReference type="NCBI Taxonomy" id="764103"/>
    <lineage>
        <taxon>Eukaryota</taxon>
        <taxon>Fungi</taxon>
        <taxon>Dikarya</taxon>
        <taxon>Basidiomycota</taxon>
        <taxon>Pucciniomycotina</taxon>
        <taxon>Mixiomycetes</taxon>
        <taxon>Mixiales</taxon>
        <taxon>Mixiaceae</taxon>
        <taxon>Mixia</taxon>
    </lineage>
</organism>
<feature type="transmembrane region" description="Helical" evidence="1">
    <location>
        <begin position="12"/>
        <end position="34"/>
    </location>
</feature>
<dbReference type="eggNOG" id="KOG4391">
    <property type="taxonomic scope" value="Eukaryota"/>
</dbReference>
<dbReference type="OMA" id="QYWTSED"/>
<dbReference type="InterPro" id="IPR029058">
    <property type="entry name" value="AB_hydrolase_fold"/>
</dbReference>
<dbReference type="GO" id="GO:0016020">
    <property type="term" value="C:membrane"/>
    <property type="evidence" value="ECO:0007669"/>
    <property type="project" value="TreeGrafter"/>
</dbReference>
<evidence type="ECO:0000313" key="4">
    <source>
        <dbReference type="Proteomes" id="UP000009131"/>
    </source>
</evidence>
<dbReference type="Gene3D" id="3.40.50.1820">
    <property type="entry name" value="alpha/beta hydrolase"/>
    <property type="match status" value="1"/>
</dbReference>
<keyword evidence="1" id="KW-1133">Transmembrane helix</keyword>
<keyword evidence="1" id="KW-0472">Membrane</keyword>
<dbReference type="SUPFAM" id="SSF53474">
    <property type="entry name" value="alpha/beta-Hydrolases"/>
    <property type="match status" value="1"/>
</dbReference>
<keyword evidence="1" id="KW-0812">Transmembrane</keyword>
<dbReference type="RefSeq" id="XP_014565693.1">
    <property type="nucleotide sequence ID" value="XM_014710207.1"/>
</dbReference>
<dbReference type="Proteomes" id="UP000009131">
    <property type="component" value="Unassembled WGS sequence"/>
</dbReference>
<dbReference type="PANTHER" id="PTHR12277:SF81">
    <property type="entry name" value="PROTEIN ABHD13"/>
    <property type="match status" value="1"/>
</dbReference>
<evidence type="ECO:0000313" key="3">
    <source>
        <dbReference type="EMBL" id="GAA93668.1"/>
    </source>
</evidence>
<dbReference type="Pfam" id="PF12146">
    <property type="entry name" value="Hydrolase_4"/>
    <property type="match status" value="1"/>
</dbReference>
<dbReference type="GO" id="GO:0008474">
    <property type="term" value="F:palmitoyl-(protein) hydrolase activity"/>
    <property type="evidence" value="ECO:0007669"/>
    <property type="project" value="TreeGrafter"/>
</dbReference>
<dbReference type="OrthoDB" id="10249433at2759"/>
<reference evidence="3 4" key="1">
    <citation type="journal article" date="2011" name="J. Gen. Appl. Microbiol.">
        <title>Draft genome sequencing of the enigmatic basidiomycete Mixia osmundae.</title>
        <authorList>
            <person name="Nishida H."/>
            <person name="Nagatsuka Y."/>
            <person name="Sugiyama J."/>
        </authorList>
    </citation>
    <scope>NUCLEOTIDE SEQUENCE [LARGE SCALE GENOMIC DNA]</scope>
    <source>
        <strain evidence="4">CBS 9802 / IAM 14324 / JCM 22182 / KY 12970</strain>
    </source>
</reference>
<dbReference type="FunCoup" id="G7DSV8">
    <property type="interactions" value="133"/>
</dbReference>
<dbReference type="EMBL" id="BABT02000013">
    <property type="protein sequence ID" value="GAA93668.1"/>
    <property type="molecule type" value="Genomic_DNA"/>
</dbReference>
<feature type="domain" description="Serine aminopeptidase S33" evidence="2">
    <location>
        <begin position="119"/>
        <end position="223"/>
    </location>
</feature>
<comment type="caution">
    <text evidence="3">The sequence shown here is derived from an EMBL/GenBank/DDBJ whole genome shotgun (WGS) entry which is preliminary data.</text>
</comment>
<proteinExistence type="predicted"/>
<sequence length="341" mass="38354">MLSEPNDPWLKWLRIAAGSIIGLMSFTGGMLWLFQCKLIYPASMPADSRTDVWKPSKFGMDEYDDMMLDSPDGEQLHCYVIRQKDDQQSRPTVLMYHANAGNMGHRLPIASVFYKKFRCNVMLLSYRGYGKSTGTPQEKGMRLDAQTALDYILSDPKLEKTPIILYGQSIGGAVAIATAANNERRLHGLIVENTFTSLPELVPSVMPAARPFLSFLTEIWPSSRDIKTFTHLPILFMAGVKDELIPHAHMKELYATCGSDEKYWHELPDGTHNDTCVMPGYFERVAQFIKEAVLHRRTPLQRHTKPVRQDTFAPEQVKGVDIALQNLGAEAGSRVPGNSHL</sequence>
<reference evidence="3 4" key="2">
    <citation type="journal article" date="2012" name="Open Biol.">
        <title>Characteristics of nucleosomes and linker DNA regions on the genome of the basidiomycete Mixia osmundae revealed by mono- and dinucleosome mapping.</title>
        <authorList>
            <person name="Nishida H."/>
            <person name="Kondo S."/>
            <person name="Matsumoto T."/>
            <person name="Suzuki Y."/>
            <person name="Yoshikawa H."/>
            <person name="Taylor T.D."/>
            <person name="Sugiyama J."/>
        </authorList>
    </citation>
    <scope>NUCLEOTIDE SEQUENCE [LARGE SCALE GENOMIC DNA]</scope>
    <source>
        <strain evidence="4">CBS 9802 / IAM 14324 / JCM 22182 / KY 12970</strain>
    </source>
</reference>
<protein>
    <recommendedName>
        <fullName evidence="2">Serine aminopeptidase S33 domain-containing protein</fullName>
    </recommendedName>
</protein>
<evidence type="ECO:0000259" key="2">
    <source>
        <dbReference type="Pfam" id="PF12146"/>
    </source>
</evidence>
<dbReference type="PANTHER" id="PTHR12277">
    <property type="entry name" value="ALPHA/BETA HYDROLASE DOMAIN-CONTAINING PROTEIN"/>
    <property type="match status" value="1"/>
</dbReference>
<evidence type="ECO:0000256" key="1">
    <source>
        <dbReference type="SAM" id="Phobius"/>
    </source>
</evidence>
<keyword evidence="4" id="KW-1185">Reference proteome</keyword>
<name>G7DSV8_MIXOS</name>
<dbReference type="InParanoid" id="G7DSV8"/>
<dbReference type="InterPro" id="IPR022742">
    <property type="entry name" value="Hydrolase_4"/>
</dbReference>
<accession>G7DSV8</accession>
<gene>
    <name evidence="3" type="primary">Mo00313</name>
    <name evidence="3" type="ORF">E5Q_00313</name>
</gene>
<dbReference type="STRING" id="764103.G7DSV8"/>